<dbReference type="AlphaFoldDB" id="A0A4R2JJH3"/>
<dbReference type="Proteomes" id="UP000295680">
    <property type="component" value="Unassembled WGS sequence"/>
</dbReference>
<evidence type="ECO:0000313" key="1">
    <source>
        <dbReference type="EMBL" id="TCO57158.1"/>
    </source>
</evidence>
<protein>
    <submittedName>
        <fullName evidence="1">Uncharacterized protein</fullName>
    </submittedName>
</protein>
<reference evidence="1 2" key="1">
    <citation type="submission" date="2019-03" db="EMBL/GenBank/DDBJ databases">
        <title>Genomic Encyclopedia of Type Strains, Phase IV (KMG-IV): sequencing the most valuable type-strain genomes for metagenomic binning, comparative biology and taxonomic classification.</title>
        <authorList>
            <person name="Goeker M."/>
        </authorList>
    </citation>
    <scope>NUCLEOTIDE SEQUENCE [LARGE SCALE GENOMIC DNA]</scope>
    <source>
        <strain evidence="1 2">DSM 45934</strain>
    </source>
</reference>
<name>A0A4R2JJH3_9PSEU</name>
<proteinExistence type="predicted"/>
<sequence>MPANDWTHTWDTPLDYTWAEFQRTFEIACTDAGEAKPIQDPTMVLPHSVFPHVTAMINPLTGHEVPITRISPFDWEQS</sequence>
<keyword evidence="2" id="KW-1185">Reference proteome</keyword>
<comment type="caution">
    <text evidence="1">The sequence shown here is derived from an EMBL/GenBank/DDBJ whole genome shotgun (WGS) entry which is preliminary data.</text>
</comment>
<dbReference type="RefSeq" id="WP_132120973.1">
    <property type="nucleotide sequence ID" value="NZ_SLWS01000006.1"/>
</dbReference>
<evidence type="ECO:0000313" key="2">
    <source>
        <dbReference type="Proteomes" id="UP000295680"/>
    </source>
</evidence>
<dbReference type="EMBL" id="SLWS01000006">
    <property type="protein sequence ID" value="TCO57158.1"/>
    <property type="molecule type" value="Genomic_DNA"/>
</dbReference>
<gene>
    <name evidence="1" type="ORF">EV192_106635</name>
</gene>
<accession>A0A4R2JJH3</accession>
<organism evidence="1 2">
    <name type="scientific">Actinocrispum wychmicini</name>
    <dbReference type="NCBI Taxonomy" id="1213861"/>
    <lineage>
        <taxon>Bacteria</taxon>
        <taxon>Bacillati</taxon>
        <taxon>Actinomycetota</taxon>
        <taxon>Actinomycetes</taxon>
        <taxon>Pseudonocardiales</taxon>
        <taxon>Pseudonocardiaceae</taxon>
        <taxon>Actinocrispum</taxon>
    </lineage>
</organism>